<dbReference type="InterPro" id="IPR020843">
    <property type="entry name" value="ER"/>
</dbReference>
<dbReference type="PANTHER" id="PTHR43161:SF9">
    <property type="entry name" value="SORBITOL DEHYDROGENASE"/>
    <property type="match status" value="1"/>
</dbReference>
<dbReference type="GO" id="GO:0016616">
    <property type="term" value="F:oxidoreductase activity, acting on the CH-OH group of donors, NAD or NADP as acceptor"/>
    <property type="evidence" value="ECO:0007669"/>
    <property type="project" value="InterPro"/>
</dbReference>
<dbReference type="SUPFAM" id="SSF50129">
    <property type="entry name" value="GroES-like"/>
    <property type="match status" value="1"/>
</dbReference>
<dbReference type="Pfam" id="PF00107">
    <property type="entry name" value="ADH_zinc_N"/>
    <property type="match status" value="1"/>
</dbReference>
<comment type="cofactor">
    <cofactor evidence="1 6">
        <name>Zn(2+)</name>
        <dbReference type="ChEBI" id="CHEBI:29105"/>
    </cofactor>
</comment>
<dbReference type="PROSITE" id="PS00059">
    <property type="entry name" value="ADH_ZINC"/>
    <property type="match status" value="1"/>
</dbReference>
<dbReference type="Proteomes" id="UP000886607">
    <property type="component" value="Unassembled WGS sequence"/>
</dbReference>
<dbReference type="InterPro" id="IPR013149">
    <property type="entry name" value="ADH-like_C"/>
</dbReference>
<evidence type="ECO:0000256" key="6">
    <source>
        <dbReference type="RuleBase" id="RU361277"/>
    </source>
</evidence>
<evidence type="ECO:0000313" key="10">
    <source>
        <dbReference type="Proteomes" id="UP000886597"/>
    </source>
</evidence>
<reference evidence="9" key="1">
    <citation type="submission" date="2019-08" db="EMBL/GenBank/DDBJ databases">
        <authorList>
            <person name="Ishikawa M."/>
            <person name="Suzuki T."/>
            <person name="Matsutani M."/>
        </authorList>
    </citation>
    <scope>NUCLEOTIDE SEQUENCE</scope>
    <source>
        <strain evidence="9">7C1</strain>
        <strain evidence="8">8C4</strain>
    </source>
</reference>
<evidence type="ECO:0000256" key="5">
    <source>
        <dbReference type="ARBA" id="ARBA00023002"/>
    </source>
</evidence>
<evidence type="ECO:0000256" key="2">
    <source>
        <dbReference type="ARBA" id="ARBA00008072"/>
    </source>
</evidence>
<gene>
    <name evidence="8" type="ORF">TK11N_11090</name>
    <name evidence="9" type="ORF">TK2N_21930</name>
</gene>
<dbReference type="Gene3D" id="3.90.180.10">
    <property type="entry name" value="Medium-chain alcohol dehydrogenases, catalytic domain"/>
    <property type="match status" value="1"/>
</dbReference>
<comment type="similarity">
    <text evidence="2 6">Belongs to the zinc-containing alcohol dehydrogenase family.</text>
</comment>
<dbReference type="AlphaFoldDB" id="A0AAN4UDA8"/>
<dbReference type="EMBL" id="BKBO01000014">
    <property type="protein sequence ID" value="GEQ49257.1"/>
    <property type="molecule type" value="Genomic_DNA"/>
</dbReference>
<dbReference type="SMART" id="SM00829">
    <property type="entry name" value="PKS_ER"/>
    <property type="match status" value="1"/>
</dbReference>
<dbReference type="InterPro" id="IPR002328">
    <property type="entry name" value="ADH_Zn_CS"/>
</dbReference>
<evidence type="ECO:0000313" key="11">
    <source>
        <dbReference type="Proteomes" id="UP000886607"/>
    </source>
</evidence>
<dbReference type="Proteomes" id="UP000886597">
    <property type="component" value="Unassembled WGS sequence"/>
</dbReference>
<dbReference type="InterPro" id="IPR045306">
    <property type="entry name" value="SDH-like"/>
</dbReference>
<accession>A0AAN4UDA8</accession>
<protein>
    <submittedName>
        <fullName evidence="9">Alcohol dehydrogenase</fullName>
    </submittedName>
</protein>
<sequence length="361" mass="39435">MASEEKTLPTTSRSAVLQKVFDLEVKETPIKKMEPTDVMIKIMAVGICGSDVHYYDTGRIGNFILDAPLIMGHESAGQIVAVGNEVQDFKVGDRVAIEPGIPCGKCEYCRTGRYNLCPDMEFMATPPVDGDLTQYITYPADFVYPIPDDMSYEVGSLSEPFSVSVHAAQLMDIQPGKTVFISGAGPVGLLSILAAKAFNAGDIIISDAEESRLDMAKEFGAAHTIDVTKKDVKEEVKSFTNGEGVDYVMEASGNNGAESDALLTLKPGGKIAYIGMPAQDTTPLDITFMTTNEPQIFGVFRYANTYPLAIEILHGQMELANRLLTDFYSLDEVTDAFERTRTGKSDSLKTIIYPNEKLRDE</sequence>
<evidence type="ECO:0000259" key="7">
    <source>
        <dbReference type="SMART" id="SM00829"/>
    </source>
</evidence>
<evidence type="ECO:0000313" key="8">
    <source>
        <dbReference type="EMBL" id="GEQ49257.1"/>
    </source>
</evidence>
<dbReference type="RefSeq" id="WP_202583846.1">
    <property type="nucleotide sequence ID" value="NZ_BKBO01000014.1"/>
</dbReference>
<keyword evidence="3 6" id="KW-0479">Metal-binding</keyword>
<proteinExistence type="inferred from homology"/>
<dbReference type="PANTHER" id="PTHR43161">
    <property type="entry name" value="SORBITOL DEHYDROGENASE"/>
    <property type="match status" value="1"/>
</dbReference>
<dbReference type="InterPro" id="IPR036291">
    <property type="entry name" value="NAD(P)-bd_dom_sf"/>
</dbReference>
<dbReference type="Gene3D" id="3.40.50.720">
    <property type="entry name" value="NAD(P)-binding Rossmann-like Domain"/>
    <property type="match status" value="1"/>
</dbReference>
<dbReference type="EMBL" id="BKBQ01000044">
    <property type="protein sequence ID" value="GEQ55349.1"/>
    <property type="molecule type" value="Genomic_DNA"/>
</dbReference>
<name>A0AAN4UDA8_9ENTE</name>
<keyword evidence="4 6" id="KW-0862">Zinc</keyword>
<evidence type="ECO:0000256" key="1">
    <source>
        <dbReference type="ARBA" id="ARBA00001947"/>
    </source>
</evidence>
<dbReference type="GO" id="GO:0008270">
    <property type="term" value="F:zinc ion binding"/>
    <property type="evidence" value="ECO:0007669"/>
    <property type="project" value="InterPro"/>
</dbReference>
<feature type="domain" description="Enoyl reductase (ER)" evidence="7">
    <location>
        <begin position="22"/>
        <end position="345"/>
    </location>
</feature>
<comment type="caution">
    <text evidence="9">The sequence shown here is derived from an EMBL/GenBank/DDBJ whole genome shotgun (WGS) entry which is preliminary data.</text>
</comment>
<keyword evidence="11" id="KW-1185">Reference proteome</keyword>
<reference evidence="9" key="2">
    <citation type="journal article" date="2020" name="Int. Dairy J.">
        <title>Lactic acid bacterial diversity in Brie cheese focusing on salt concentration and pH of isolation medium and characterisation of halophilic and alkaliphilic lactic acid bacterial isolates.</title>
        <authorList>
            <person name="Unno R."/>
            <person name="Matsutani M."/>
            <person name="Suzuki T."/>
            <person name="Kodama K."/>
            <person name="Matsushita H."/>
            <person name="Yamasato K."/>
            <person name="Koizumi Y."/>
            <person name="Ishikawa M."/>
        </authorList>
    </citation>
    <scope>NUCLEOTIDE SEQUENCE</scope>
    <source>
        <strain evidence="9">7C1</strain>
        <strain evidence="8">8C4</strain>
    </source>
</reference>
<dbReference type="Pfam" id="PF08240">
    <property type="entry name" value="ADH_N"/>
    <property type="match status" value="1"/>
</dbReference>
<keyword evidence="5" id="KW-0560">Oxidoreductase</keyword>
<evidence type="ECO:0000256" key="3">
    <source>
        <dbReference type="ARBA" id="ARBA00022723"/>
    </source>
</evidence>
<organism evidence="9 10">
    <name type="scientific">Tetragenococcus koreensis</name>
    <dbReference type="NCBI Taxonomy" id="290335"/>
    <lineage>
        <taxon>Bacteria</taxon>
        <taxon>Bacillati</taxon>
        <taxon>Bacillota</taxon>
        <taxon>Bacilli</taxon>
        <taxon>Lactobacillales</taxon>
        <taxon>Enterococcaceae</taxon>
        <taxon>Tetragenococcus</taxon>
    </lineage>
</organism>
<dbReference type="CDD" id="cd05285">
    <property type="entry name" value="sorbitol_DH"/>
    <property type="match status" value="1"/>
</dbReference>
<evidence type="ECO:0000256" key="4">
    <source>
        <dbReference type="ARBA" id="ARBA00022833"/>
    </source>
</evidence>
<dbReference type="SUPFAM" id="SSF51735">
    <property type="entry name" value="NAD(P)-binding Rossmann-fold domains"/>
    <property type="match status" value="1"/>
</dbReference>
<dbReference type="InterPro" id="IPR011032">
    <property type="entry name" value="GroES-like_sf"/>
</dbReference>
<dbReference type="InterPro" id="IPR013154">
    <property type="entry name" value="ADH-like_N"/>
</dbReference>
<evidence type="ECO:0000313" key="9">
    <source>
        <dbReference type="EMBL" id="GEQ55349.1"/>
    </source>
</evidence>